<dbReference type="PANTHER" id="PTHR30404">
    <property type="entry name" value="N-ACETYLMURAMOYL-L-ALANINE AMIDASE"/>
    <property type="match status" value="1"/>
</dbReference>
<proteinExistence type="predicted"/>
<dbReference type="InterPro" id="IPR050695">
    <property type="entry name" value="N-acetylmuramoyl_amidase_3"/>
</dbReference>
<feature type="domain" description="MurNAc-LAA" evidence="2">
    <location>
        <begin position="209"/>
        <end position="319"/>
    </location>
</feature>
<organism evidence="3">
    <name type="scientific">Siphoviridae sp. ctm7X10</name>
    <dbReference type="NCBI Taxonomy" id="2827929"/>
    <lineage>
        <taxon>Viruses</taxon>
        <taxon>Duplodnaviria</taxon>
        <taxon>Heunggongvirae</taxon>
        <taxon>Uroviricota</taxon>
        <taxon>Caudoviricetes</taxon>
    </lineage>
</organism>
<protein>
    <submittedName>
        <fullName evidence="3">Cell wall hydrolase autolysin</fullName>
    </submittedName>
</protein>
<dbReference type="SMART" id="SM00646">
    <property type="entry name" value="Ami_3"/>
    <property type="match status" value="1"/>
</dbReference>
<reference evidence="3" key="1">
    <citation type="journal article" date="2021" name="Proc. Natl. Acad. Sci. U.S.A.">
        <title>A Catalog of Tens of Thousands of Viruses from Human Metagenomes Reveals Hidden Associations with Chronic Diseases.</title>
        <authorList>
            <person name="Tisza M.J."/>
            <person name="Buck C.B."/>
        </authorList>
    </citation>
    <scope>NUCLEOTIDE SEQUENCE</scope>
    <source>
        <strain evidence="3">Ctm7X10</strain>
    </source>
</reference>
<dbReference type="EMBL" id="BK032530">
    <property type="protein sequence ID" value="DAF46066.1"/>
    <property type="molecule type" value="Genomic_DNA"/>
</dbReference>
<evidence type="ECO:0000313" key="3">
    <source>
        <dbReference type="EMBL" id="DAF46066.1"/>
    </source>
</evidence>
<dbReference type="SUPFAM" id="SSF53187">
    <property type="entry name" value="Zn-dependent exopeptidases"/>
    <property type="match status" value="1"/>
</dbReference>
<sequence length="323" mass="35685">MLFCCWGRAEASGHITDVSYGVNQAGQLRVVIESNQPLPYEMKILEGEAHVFVNGTLAASIAPVYHPRESTHVKTVRFQKTTNGTLIHIHTDEKPTLADFKIFSLKADTTTKRPNRIVIDVAPVFTRGYRVGGGLKGKRITLDPGHGGTDPGTHGLETGLKEKEVTLPLAFRVKKILTQKGATVYLTRLSDRDVYGPTATDQQELQARVDVAEKSGSDLFLSIHCNASTDRSVGGYSTYYTPKTPYDKRFAAILQKELMTTANVPDRGIYDSGLYVNRKSTMPSALVECLFMTNAREEQLLLSDSFLDKIAEAIARGIEQFEK</sequence>
<dbReference type="Pfam" id="PF01520">
    <property type="entry name" value="Amidase_3"/>
    <property type="match status" value="1"/>
</dbReference>
<accession>A0A8S5S5U1</accession>
<dbReference type="PANTHER" id="PTHR30404:SF0">
    <property type="entry name" value="N-ACETYLMURAMOYL-L-ALANINE AMIDASE AMIC"/>
    <property type="match status" value="1"/>
</dbReference>
<name>A0A8S5S5U1_9CAUD</name>
<dbReference type="InterPro" id="IPR002508">
    <property type="entry name" value="MurNAc-LAA_cat"/>
</dbReference>
<dbReference type="CDD" id="cd02696">
    <property type="entry name" value="MurNAc-LAA"/>
    <property type="match status" value="1"/>
</dbReference>
<dbReference type="GO" id="GO:0008745">
    <property type="term" value="F:N-acetylmuramoyl-L-alanine amidase activity"/>
    <property type="evidence" value="ECO:0007669"/>
    <property type="project" value="InterPro"/>
</dbReference>
<evidence type="ECO:0000259" key="2">
    <source>
        <dbReference type="SMART" id="SM00646"/>
    </source>
</evidence>
<dbReference type="GO" id="GO:0009253">
    <property type="term" value="P:peptidoglycan catabolic process"/>
    <property type="evidence" value="ECO:0007669"/>
    <property type="project" value="InterPro"/>
</dbReference>
<keyword evidence="1 3" id="KW-0378">Hydrolase</keyword>
<dbReference type="Gene3D" id="3.40.630.40">
    <property type="entry name" value="Zn-dependent exopeptidases"/>
    <property type="match status" value="1"/>
</dbReference>
<evidence type="ECO:0000256" key="1">
    <source>
        <dbReference type="ARBA" id="ARBA00022801"/>
    </source>
</evidence>